<evidence type="ECO:0000256" key="1">
    <source>
        <dbReference type="SAM" id="MobiDB-lite"/>
    </source>
</evidence>
<dbReference type="EMBL" id="CABITT030000001">
    <property type="protein sequence ID" value="VVA91134.1"/>
    <property type="molecule type" value="Genomic_DNA"/>
</dbReference>
<reference evidence="2" key="1">
    <citation type="submission" date="2019-07" db="EMBL/GenBank/DDBJ databases">
        <authorList>
            <person name="Dittberner H."/>
        </authorList>
    </citation>
    <scope>NUCLEOTIDE SEQUENCE [LARGE SCALE GENOMIC DNA]</scope>
</reference>
<protein>
    <submittedName>
        <fullName evidence="2">Uncharacterized protein</fullName>
    </submittedName>
</protein>
<accession>A0A565ARG0</accession>
<organism evidence="2 3">
    <name type="scientific">Arabis nemorensis</name>
    <dbReference type="NCBI Taxonomy" id="586526"/>
    <lineage>
        <taxon>Eukaryota</taxon>
        <taxon>Viridiplantae</taxon>
        <taxon>Streptophyta</taxon>
        <taxon>Embryophyta</taxon>
        <taxon>Tracheophyta</taxon>
        <taxon>Spermatophyta</taxon>
        <taxon>Magnoliopsida</taxon>
        <taxon>eudicotyledons</taxon>
        <taxon>Gunneridae</taxon>
        <taxon>Pentapetalae</taxon>
        <taxon>rosids</taxon>
        <taxon>malvids</taxon>
        <taxon>Brassicales</taxon>
        <taxon>Brassicaceae</taxon>
        <taxon>Arabideae</taxon>
        <taxon>Arabis</taxon>
    </lineage>
</organism>
<dbReference type="Proteomes" id="UP000489600">
    <property type="component" value="Unassembled WGS sequence"/>
</dbReference>
<name>A0A565ARG0_9BRAS</name>
<feature type="region of interest" description="Disordered" evidence="1">
    <location>
        <begin position="72"/>
        <end position="100"/>
    </location>
</feature>
<sequence>MQDTLQRIPTDPNSKRHDWVFISAHHQNSRSDRYESQIPNDIENHHRLRICPIALPFLELLRRSFPHNHRRLSHRSAATSTAQKPRRFPQSLSPHGSPFSVDRLTVPGTCSAIASLIIISAQKQRCRIDSVGGKMARQ</sequence>
<evidence type="ECO:0000313" key="2">
    <source>
        <dbReference type="EMBL" id="VVA91134.1"/>
    </source>
</evidence>
<evidence type="ECO:0000313" key="3">
    <source>
        <dbReference type="Proteomes" id="UP000489600"/>
    </source>
</evidence>
<proteinExistence type="predicted"/>
<gene>
    <name evidence="2" type="ORF">ANE_LOCUS1579</name>
</gene>
<comment type="caution">
    <text evidence="2">The sequence shown here is derived from an EMBL/GenBank/DDBJ whole genome shotgun (WGS) entry which is preliminary data.</text>
</comment>
<keyword evidence="3" id="KW-1185">Reference proteome</keyword>
<dbReference type="AlphaFoldDB" id="A0A565ARG0"/>